<dbReference type="RefSeq" id="WP_271090505.1">
    <property type="nucleotide sequence ID" value="NZ_JAPJZH010000009.1"/>
</dbReference>
<sequence>MKIFFLCYPPDVSEIVGYEHGIVALAEGLSQLGHEIYGNINYWQRSTDPDDFLIRAAPSSDLNDYDVVVFSFHYYALKNEGLLPEDLFSKTRKYALIFIDAIAGVITPGFRDELRGADLVLKAHFNRKQDTPENFTPWQFGLTNRIIDYSKPKAFTERRRVISTNFRVMHYARRRWEEIAQQHIYTMYPKDDETDGFEVPDFNDLDMLFWRQTDKRHYPNYFERMGNTAFCCTIGGEVKTRFLYRGNMFSKLVTAAVERLMTLEFERINQFDSWRLWESFTSGCCTIHYDLEKYGCELPVMPEKNVHYLALDFTDVPSFVEQISDFDHVEQIAKNGSEWAMTHYAPKPTAERFIKLVEAL</sequence>
<comment type="caution">
    <text evidence="1">The sequence shown here is derived from an EMBL/GenBank/DDBJ whole genome shotgun (WGS) entry which is preliminary data.</text>
</comment>
<dbReference type="Proteomes" id="UP001148313">
    <property type="component" value="Unassembled WGS sequence"/>
</dbReference>
<keyword evidence="2" id="KW-1185">Reference proteome</keyword>
<gene>
    <name evidence="1" type="ORF">OOZ53_15235</name>
</gene>
<name>A0ABT4VQ14_9HYPH</name>
<reference evidence="1" key="1">
    <citation type="submission" date="2022-11" db="EMBL/GenBank/DDBJ databases">
        <title>Hoeflea poritis sp. nov., isolated from scleractinian coral Porites lutea.</title>
        <authorList>
            <person name="Zhang G."/>
            <person name="Wei Q."/>
            <person name="Cai L."/>
        </authorList>
    </citation>
    <scope>NUCLEOTIDE SEQUENCE</scope>
    <source>
        <strain evidence="1">E7-10</strain>
    </source>
</reference>
<proteinExistence type="predicted"/>
<accession>A0ABT4VQ14</accession>
<evidence type="ECO:0008006" key="3">
    <source>
        <dbReference type="Google" id="ProtNLM"/>
    </source>
</evidence>
<evidence type="ECO:0000313" key="1">
    <source>
        <dbReference type="EMBL" id="MDA4846714.1"/>
    </source>
</evidence>
<dbReference type="EMBL" id="JAPJZH010000009">
    <property type="protein sequence ID" value="MDA4846714.1"/>
    <property type="molecule type" value="Genomic_DNA"/>
</dbReference>
<organism evidence="1 2">
    <name type="scientific">Hoeflea poritis</name>
    <dbReference type="NCBI Taxonomy" id="2993659"/>
    <lineage>
        <taxon>Bacteria</taxon>
        <taxon>Pseudomonadati</taxon>
        <taxon>Pseudomonadota</taxon>
        <taxon>Alphaproteobacteria</taxon>
        <taxon>Hyphomicrobiales</taxon>
        <taxon>Rhizobiaceae</taxon>
        <taxon>Hoeflea</taxon>
    </lineage>
</organism>
<evidence type="ECO:0000313" key="2">
    <source>
        <dbReference type="Proteomes" id="UP001148313"/>
    </source>
</evidence>
<protein>
    <recommendedName>
        <fullName evidence="3">Glycosyltransferase</fullName>
    </recommendedName>
</protein>